<dbReference type="EMBL" id="ABEU02000004">
    <property type="protein sequence ID" value="PNR55290.1"/>
    <property type="molecule type" value="Genomic_DNA"/>
</dbReference>
<reference evidence="1 3" key="2">
    <citation type="journal article" date="2018" name="Plant J.">
        <title>The Physcomitrella patens chromosome-scale assembly reveals moss genome structure and evolution.</title>
        <authorList>
            <person name="Lang D."/>
            <person name="Ullrich K.K."/>
            <person name="Murat F."/>
            <person name="Fuchs J."/>
            <person name="Jenkins J."/>
            <person name="Haas F.B."/>
            <person name="Piednoel M."/>
            <person name="Gundlach H."/>
            <person name="Van Bel M."/>
            <person name="Meyberg R."/>
            <person name="Vives C."/>
            <person name="Morata J."/>
            <person name="Symeonidi A."/>
            <person name="Hiss M."/>
            <person name="Muchero W."/>
            <person name="Kamisugi Y."/>
            <person name="Saleh O."/>
            <person name="Blanc G."/>
            <person name="Decker E.L."/>
            <person name="van Gessel N."/>
            <person name="Grimwood J."/>
            <person name="Hayes R.D."/>
            <person name="Graham S.W."/>
            <person name="Gunter L.E."/>
            <person name="McDaniel S.F."/>
            <person name="Hoernstein S.N.W."/>
            <person name="Larsson A."/>
            <person name="Li F.W."/>
            <person name="Perroud P.F."/>
            <person name="Phillips J."/>
            <person name="Ranjan P."/>
            <person name="Rokshar D.S."/>
            <person name="Rothfels C.J."/>
            <person name="Schneider L."/>
            <person name="Shu S."/>
            <person name="Stevenson D.W."/>
            <person name="Thummler F."/>
            <person name="Tillich M."/>
            <person name="Villarreal Aguilar J.C."/>
            <person name="Widiez T."/>
            <person name="Wong G.K."/>
            <person name="Wymore A."/>
            <person name="Zhang Y."/>
            <person name="Zimmer A.D."/>
            <person name="Quatrano R.S."/>
            <person name="Mayer K.F.X."/>
            <person name="Goodstein D."/>
            <person name="Casacuberta J.M."/>
            <person name="Vandepoele K."/>
            <person name="Reski R."/>
            <person name="Cuming A.C."/>
            <person name="Tuskan G.A."/>
            <person name="Maumus F."/>
            <person name="Salse J."/>
            <person name="Schmutz J."/>
            <person name="Rensing S.A."/>
        </authorList>
    </citation>
    <scope>NUCLEOTIDE SEQUENCE [LARGE SCALE GENOMIC DNA]</scope>
    <source>
        <strain evidence="2 3">cv. Gransden 2004</strain>
    </source>
</reference>
<dbReference type="AlphaFoldDB" id="A0A2K1KND6"/>
<protein>
    <submittedName>
        <fullName evidence="1 2">Uncharacterized protein</fullName>
    </submittedName>
</protein>
<evidence type="ECO:0000313" key="1">
    <source>
        <dbReference type="EMBL" id="PNR55290.1"/>
    </source>
</evidence>
<evidence type="ECO:0000313" key="3">
    <source>
        <dbReference type="Proteomes" id="UP000006727"/>
    </source>
</evidence>
<dbReference type="Proteomes" id="UP000006727">
    <property type="component" value="Chromosome 4"/>
</dbReference>
<sequence>MRDMMLLWIVNIAYQSGLKPPPQPQLSAGSTLPSFPDFTSSVQIVYTSASMFVPVRR</sequence>
<dbReference type="PaxDb" id="3218-PP1S219_62V6.1"/>
<dbReference type="Gramene" id="Pp3c4_14040V3.2">
    <property type="protein sequence ID" value="Pp3c4_14040V3.2"/>
    <property type="gene ID" value="Pp3c4_14040"/>
</dbReference>
<dbReference type="EnsemblPlants" id="Pp3c4_14040V3.1">
    <property type="protein sequence ID" value="Pp3c4_14040V3.1"/>
    <property type="gene ID" value="Pp3c4_14040"/>
</dbReference>
<dbReference type="InParanoid" id="A0A2K1KND6"/>
<dbReference type="EnsemblPlants" id="Pp3c4_14040V3.2">
    <property type="protein sequence ID" value="Pp3c4_14040V3.2"/>
    <property type="gene ID" value="Pp3c4_14040"/>
</dbReference>
<name>A0A2K1KND6_PHYPA</name>
<evidence type="ECO:0000313" key="2">
    <source>
        <dbReference type="EnsemblPlants" id="Pp3c4_14040V3.1"/>
    </source>
</evidence>
<reference evidence="2" key="3">
    <citation type="submission" date="2020-12" db="UniProtKB">
        <authorList>
            <consortium name="EnsemblPlants"/>
        </authorList>
    </citation>
    <scope>IDENTIFICATION</scope>
</reference>
<proteinExistence type="predicted"/>
<reference evidence="1 3" key="1">
    <citation type="journal article" date="2008" name="Science">
        <title>The Physcomitrella genome reveals evolutionary insights into the conquest of land by plants.</title>
        <authorList>
            <person name="Rensing S."/>
            <person name="Lang D."/>
            <person name="Zimmer A."/>
            <person name="Terry A."/>
            <person name="Salamov A."/>
            <person name="Shapiro H."/>
            <person name="Nishiyama T."/>
            <person name="Perroud P.-F."/>
            <person name="Lindquist E."/>
            <person name="Kamisugi Y."/>
            <person name="Tanahashi T."/>
            <person name="Sakakibara K."/>
            <person name="Fujita T."/>
            <person name="Oishi K."/>
            <person name="Shin-I T."/>
            <person name="Kuroki Y."/>
            <person name="Toyoda A."/>
            <person name="Suzuki Y."/>
            <person name="Hashimoto A."/>
            <person name="Yamaguchi K."/>
            <person name="Sugano A."/>
            <person name="Kohara Y."/>
            <person name="Fujiyama A."/>
            <person name="Anterola A."/>
            <person name="Aoki S."/>
            <person name="Ashton N."/>
            <person name="Barbazuk W.B."/>
            <person name="Barker E."/>
            <person name="Bennetzen J."/>
            <person name="Bezanilla M."/>
            <person name="Blankenship R."/>
            <person name="Cho S.H."/>
            <person name="Dutcher S."/>
            <person name="Estelle M."/>
            <person name="Fawcett J.A."/>
            <person name="Gundlach H."/>
            <person name="Hanada K."/>
            <person name="Heyl A."/>
            <person name="Hicks K.A."/>
            <person name="Hugh J."/>
            <person name="Lohr M."/>
            <person name="Mayer K."/>
            <person name="Melkozernov A."/>
            <person name="Murata T."/>
            <person name="Nelson D."/>
            <person name="Pils B."/>
            <person name="Prigge M."/>
            <person name="Reiss B."/>
            <person name="Renner T."/>
            <person name="Rombauts S."/>
            <person name="Rushton P."/>
            <person name="Sanderfoot A."/>
            <person name="Schween G."/>
            <person name="Shiu S.-H."/>
            <person name="Stueber K."/>
            <person name="Theodoulou F.L."/>
            <person name="Tu H."/>
            <person name="Van de Peer Y."/>
            <person name="Verrier P.J."/>
            <person name="Waters E."/>
            <person name="Wood A."/>
            <person name="Yang L."/>
            <person name="Cove D."/>
            <person name="Cuming A."/>
            <person name="Hasebe M."/>
            <person name="Lucas S."/>
            <person name="Mishler D.B."/>
            <person name="Reski R."/>
            <person name="Grigoriev I."/>
            <person name="Quatrano R.S."/>
            <person name="Boore J.L."/>
        </authorList>
    </citation>
    <scope>NUCLEOTIDE SEQUENCE [LARGE SCALE GENOMIC DNA]</scope>
    <source>
        <strain evidence="2 3">cv. Gransden 2004</strain>
    </source>
</reference>
<dbReference type="Gramene" id="Pp3c4_14040V3.1">
    <property type="protein sequence ID" value="Pp3c4_14040V3.1"/>
    <property type="gene ID" value="Pp3c4_14040"/>
</dbReference>
<gene>
    <name evidence="1" type="ORF">PHYPA_006186</name>
</gene>
<keyword evidence="3" id="KW-1185">Reference proteome</keyword>
<organism evidence="1">
    <name type="scientific">Physcomitrium patens</name>
    <name type="common">Spreading-leaved earth moss</name>
    <name type="synonym">Physcomitrella patens</name>
    <dbReference type="NCBI Taxonomy" id="3218"/>
    <lineage>
        <taxon>Eukaryota</taxon>
        <taxon>Viridiplantae</taxon>
        <taxon>Streptophyta</taxon>
        <taxon>Embryophyta</taxon>
        <taxon>Bryophyta</taxon>
        <taxon>Bryophytina</taxon>
        <taxon>Bryopsida</taxon>
        <taxon>Funariidae</taxon>
        <taxon>Funariales</taxon>
        <taxon>Funariaceae</taxon>
        <taxon>Physcomitrium</taxon>
    </lineage>
</organism>
<accession>A0A2K1KND6</accession>